<evidence type="ECO:0000313" key="2">
    <source>
        <dbReference type="Proteomes" id="UP000314986"/>
    </source>
</evidence>
<organism evidence="1 2">
    <name type="scientific">Callorhinchus milii</name>
    <name type="common">Ghost shark</name>
    <dbReference type="NCBI Taxonomy" id="7868"/>
    <lineage>
        <taxon>Eukaryota</taxon>
        <taxon>Metazoa</taxon>
        <taxon>Chordata</taxon>
        <taxon>Craniata</taxon>
        <taxon>Vertebrata</taxon>
        <taxon>Chondrichthyes</taxon>
        <taxon>Holocephali</taxon>
        <taxon>Chimaeriformes</taxon>
        <taxon>Callorhinchidae</taxon>
        <taxon>Callorhinchus</taxon>
    </lineage>
</organism>
<dbReference type="PANTHER" id="PTHR15527:SF0">
    <property type="entry name" value="MITOCHONDRIAL IMPORT RECEPTOR SUBUNIT TOM6 HOMOLOG"/>
    <property type="match status" value="1"/>
</dbReference>
<dbReference type="InParanoid" id="A0A4W3GIM6"/>
<dbReference type="PANTHER" id="PTHR15527">
    <property type="entry name" value="MITOCHONDRIAL IMPORT RECEPTOR SUBUNIT TOM6 HOMOLOG"/>
    <property type="match status" value="1"/>
</dbReference>
<dbReference type="Ensembl" id="ENSCMIT00000003576.1">
    <property type="protein sequence ID" value="ENSCMIP00000003443.1"/>
    <property type="gene ID" value="ENSCMIG00000002072.1"/>
</dbReference>
<dbReference type="InterPro" id="IPR029182">
    <property type="entry name" value="TOMM6"/>
</dbReference>
<protein>
    <submittedName>
        <fullName evidence="1">Uncharacterized protein</fullName>
    </submittedName>
</protein>
<dbReference type="Proteomes" id="UP000314986">
    <property type="component" value="Unassembled WGS sequence"/>
</dbReference>
<accession>A0A4W3GIM6</accession>
<dbReference type="GO" id="GO:0005742">
    <property type="term" value="C:mitochondrial outer membrane translocase complex"/>
    <property type="evidence" value="ECO:0007669"/>
    <property type="project" value="InterPro"/>
</dbReference>
<name>A0A4W3GIM6_CALMI</name>
<keyword evidence="2" id="KW-1185">Reference proteome</keyword>
<dbReference type="GeneTree" id="ENSGT00960000188185"/>
<reference evidence="2" key="1">
    <citation type="journal article" date="2006" name="Science">
        <title>Ancient noncoding elements conserved in the human genome.</title>
        <authorList>
            <person name="Venkatesh B."/>
            <person name="Kirkness E.F."/>
            <person name="Loh Y.H."/>
            <person name="Halpern A.L."/>
            <person name="Lee A.P."/>
            <person name="Johnson J."/>
            <person name="Dandona N."/>
            <person name="Viswanathan L.D."/>
            <person name="Tay A."/>
            <person name="Venter J.C."/>
            <person name="Strausberg R.L."/>
            <person name="Brenner S."/>
        </authorList>
    </citation>
    <scope>NUCLEOTIDE SEQUENCE [LARGE SCALE GENOMIC DNA]</scope>
</reference>
<dbReference type="AlphaFoldDB" id="A0A4W3GIM6"/>
<dbReference type="Pfam" id="PF15184">
    <property type="entry name" value="TOM6p"/>
    <property type="match status" value="1"/>
</dbReference>
<dbReference type="STRING" id="7868.ENSCMIP00000003443"/>
<sequence length="72" mass="7904">RKVFGRGGQTNGKINKCCSVRCNLLAFLLGAFCNNYPNQHSNLVVNLGLFAVGIWIARNLSDIDLMAPQPLQ</sequence>
<proteinExistence type="predicted"/>
<evidence type="ECO:0000313" key="1">
    <source>
        <dbReference type="Ensembl" id="ENSCMIP00000003443.1"/>
    </source>
</evidence>
<reference evidence="2" key="2">
    <citation type="journal article" date="2007" name="PLoS Biol.">
        <title>Survey sequencing and comparative analysis of the elephant shark (Callorhinchus milii) genome.</title>
        <authorList>
            <person name="Venkatesh B."/>
            <person name="Kirkness E.F."/>
            <person name="Loh Y.H."/>
            <person name="Halpern A.L."/>
            <person name="Lee A.P."/>
            <person name="Johnson J."/>
            <person name="Dandona N."/>
            <person name="Viswanathan L.D."/>
            <person name="Tay A."/>
            <person name="Venter J.C."/>
            <person name="Strausberg R.L."/>
            <person name="Brenner S."/>
        </authorList>
    </citation>
    <scope>NUCLEOTIDE SEQUENCE [LARGE SCALE GENOMIC DNA]</scope>
</reference>
<reference evidence="1" key="5">
    <citation type="submission" date="2025-09" db="UniProtKB">
        <authorList>
            <consortium name="Ensembl"/>
        </authorList>
    </citation>
    <scope>IDENTIFICATION</scope>
</reference>
<reference evidence="1" key="4">
    <citation type="submission" date="2025-08" db="UniProtKB">
        <authorList>
            <consortium name="Ensembl"/>
        </authorList>
    </citation>
    <scope>IDENTIFICATION</scope>
</reference>
<reference evidence="2" key="3">
    <citation type="journal article" date="2014" name="Nature">
        <title>Elephant shark genome provides unique insights into gnathostome evolution.</title>
        <authorList>
            <consortium name="International Elephant Shark Genome Sequencing Consortium"/>
            <person name="Venkatesh B."/>
            <person name="Lee A.P."/>
            <person name="Ravi V."/>
            <person name="Maurya A.K."/>
            <person name="Lian M.M."/>
            <person name="Swann J.B."/>
            <person name="Ohta Y."/>
            <person name="Flajnik M.F."/>
            <person name="Sutoh Y."/>
            <person name="Kasahara M."/>
            <person name="Hoon S."/>
            <person name="Gangu V."/>
            <person name="Roy S.W."/>
            <person name="Irimia M."/>
            <person name="Korzh V."/>
            <person name="Kondrychyn I."/>
            <person name="Lim Z.W."/>
            <person name="Tay B.H."/>
            <person name="Tohari S."/>
            <person name="Kong K.W."/>
            <person name="Ho S."/>
            <person name="Lorente-Galdos B."/>
            <person name="Quilez J."/>
            <person name="Marques-Bonet T."/>
            <person name="Raney B.J."/>
            <person name="Ingham P.W."/>
            <person name="Tay A."/>
            <person name="Hillier L.W."/>
            <person name="Minx P."/>
            <person name="Boehm T."/>
            <person name="Wilson R.K."/>
            <person name="Brenner S."/>
            <person name="Warren W.C."/>
        </authorList>
    </citation>
    <scope>NUCLEOTIDE SEQUENCE [LARGE SCALE GENOMIC DNA]</scope>
</reference>